<evidence type="ECO:0000313" key="1">
    <source>
        <dbReference type="EMBL" id="TAA37259.1"/>
    </source>
</evidence>
<name>A0A4Q8LZR0_9GAMM</name>
<organism evidence="1 2">
    <name type="scientific">Pseudoxanthomonas winnipegensis</name>
    <dbReference type="NCBI Taxonomy" id="2480810"/>
    <lineage>
        <taxon>Bacteria</taxon>
        <taxon>Pseudomonadati</taxon>
        <taxon>Pseudomonadota</taxon>
        <taxon>Gammaproteobacteria</taxon>
        <taxon>Lysobacterales</taxon>
        <taxon>Lysobacteraceae</taxon>
        <taxon>Pseudoxanthomonas</taxon>
    </lineage>
</organism>
<reference evidence="1 2" key="1">
    <citation type="submission" date="2019-02" db="EMBL/GenBank/DDBJ databases">
        <title>WGS of Pseudoxanthomonas species novum from clinical isolates.</title>
        <authorList>
            <person name="Bernier A.-M."/>
            <person name="Bernard K."/>
            <person name="Vachon A."/>
        </authorList>
    </citation>
    <scope>NUCLEOTIDE SEQUENCE [LARGE SCALE GENOMIC DNA]</scope>
    <source>
        <strain evidence="1 2">NML140781</strain>
    </source>
</reference>
<dbReference type="EMBL" id="SHMF01000001">
    <property type="protein sequence ID" value="TAA37259.1"/>
    <property type="molecule type" value="Genomic_DNA"/>
</dbReference>
<dbReference type="AlphaFoldDB" id="A0A4Q8LZR0"/>
<evidence type="ECO:0000313" key="2">
    <source>
        <dbReference type="Proteomes" id="UP000292087"/>
    </source>
</evidence>
<gene>
    <name evidence="1" type="ORF">EA656_00855</name>
</gene>
<proteinExistence type="predicted"/>
<comment type="caution">
    <text evidence="1">The sequence shown here is derived from an EMBL/GenBank/DDBJ whole genome shotgun (WGS) entry which is preliminary data.</text>
</comment>
<sequence>MPRADLLNRLEAVAARVPAMRDEYPDRDELLQALAGELDLIEDAATDSSDARYVSRYVDRLLATAGVE</sequence>
<dbReference type="RefSeq" id="WP_130522292.1">
    <property type="nucleotide sequence ID" value="NZ_SHLZ01000001.1"/>
</dbReference>
<protein>
    <submittedName>
        <fullName evidence="1">Uncharacterized protein</fullName>
    </submittedName>
</protein>
<dbReference type="Proteomes" id="UP000292087">
    <property type="component" value="Unassembled WGS sequence"/>
</dbReference>
<accession>A0A4Q8LZR0</accession>